<dbReference type="AlphaFoldDB" id="A0A841J7X5"/>
<evidence type="ECO:0000256" key="1">
    <source>
        <dbReference type="SAM" id="Phobius"/>
    </source>
</evidence>
<name>A0A841J7X5_9SPHI</name>
<evidence type="ECO:0000313" key="3">
    <source>
        <dbReference type="Proteomes" id="UP000548326"/>
    </source>
</evidence>
<dbReference type="EMBL" id="JACHCA010000002">
    <property type="protein sequence ID" value="MBB6126907.1"/>
    <property type="molecule type" value="Genomic_DNA"/>
</dbReference>
<dbReference type="RefSeq" id="WP_183586036.1">
    <property type="nucleotide sequence ID" value="NZ_JACHCA010000002.1"/>
</dbReference>
<keyword evidence="1" id="KW-0812">Transmembrane</keyword>
<comment type="caution">
    <text evidence="2">The sequence shown here is derived from an EMBL/GenBank/DDBJ whole genome shotgun (WGS) entry which is preliminary data.</text>
</comment>
<protein>
    <submittedName>
        <fullName evidence="2">Uncharacterized protein</fullName>
    </submittedName>
</protein>
<sequence length="162" mass="18250">MNSITYKCSKALWLVGIIIPFAIAFICVADINDHNWPGVLPVIAVLSAVAIYYCRQCFTYDLQDKAALQIDHEKLIYHIENKVIYWEDVTDISCGKMRGQGLSIFFTVKGEGIRSSCICVSTDLIEGNDKEIYNDIIECYIKARIKPPSPFSGQETMGELSR</sequence>
<organism evidence="2 3">
    <name type="scientific">Mucilaginibacter lappiensis</name>
    <dbReference type="NCBI Taxonomy" id="354630"/>
    <lineage>
        <taxon>Bacteria</taxon>
        <taxon>Pseudomonadati</taxon>
        <taxon>Bacteroidota</taxon>
        <taxon>Sphingobacteriia</taxon>
        <taxon>Sphingobacteriales</taxon>
        <taxon>Sphingobacteriaceae</taxon>
        <taxon>Mucilaginibacter</taxon>
    </lineage>
</organism>
<gene>
    <name evidence="2" type="ORF">HDF22_001012</name>
</gene>
<feature type="transmembrane region" description="Helical" evidence="1">
    <location>
        <begin position="12"/>
        <end position="32"/>
    </location>
</feature>
<keyword evidence="1" id="KW-1133">Transmembrane helix</keyword>
<keyword evidence="1" id="KW-0472">Membrane</keyword>
<proteinExistence type="predicted"/>
<dbReference type="Proteomes" id="UP000548326">
    <property type="component" value="Unassembled WGS sequence"/>
</dbReference>
<reference evidence="2 3" key="1">
    <citation type="submission" date="2020-08" db="EMBL/GenBank/DDBJ databases">
        <title>Genomic Encyclopedia of Type Strains, Phase IV (KMG-V): Genome sequencing to study the core and pangenomes of soil and plant-associated prokaryotes.</title>
        <authorList>
            <person name="Whitman W."/>
        </authorList>
    </citation>
    <scope>NUCLEOTIDE SEQUENCE [LARGE SCALE GENOMIC DNA]</scope>
    <source>
        <strain evidence="2 3">MP601</strain>
    </source>
</reference>
<accession>A0A841J7X5</accession>
<feature type="transmembrane region" description="Helical" evidence="1">
    <location>
        <begin position="38"/>
        <end position="55"/>
    </location>
</feature>
<evidence type="ECO:0000313" key="2">
    <source>
        <dbReference type="EMBL" id="MBB6126907.1"/>
    </source>
</evidence>